<dbReference type="KEGG" id="palb:EJC50_03285"/>
<sequence>MTFSITVDQAKWQEMLDNAADEEYISADVTINGETIKNVGIRPKGNSSLSAIVRDKDTDRYSFKIKFDEYVKGQTWQGLDKLVLNNNFSDATSLKEYLSYDIMSYIGVDAPLYSFADISLNGQKWGFYLAVEDIDSSYLARTHDDEGELYKPETSMGMGGGGQFPGGAGGAKDGQGMPGAADGAKDGQQSAPSKNAAAADGTTETAAAVTTDKTKTDTTQNPAQGMQGRKNGGGMKGMANNGVSLQYTDDKISSYSAIFDNAATKTDEADEQRVVEALKNLSEGKDLESTVDVDAVLRYFAANAVVVNLDNYVSNMGHNYYLYENKGQLSILPWDYNLAFGGFQSGSASDVVNFPIDTPVSGVSLEERPLLGKLLEVPAYKEKYHEYLQDIVTGYFADGKFEQTVDKLSTMISDYVKNDPSAFYDYDAFQAAIVELKDLGTLRGESIQGQLDGTIPSTTDAQKADSSKLIDASSVDMKALGTQGGMDGKGGPGGGGFPDMGGLDQDVMQQVMQIIQDAGGNITDEVKTKLIALGLTEEQITQFSQMRNGGGFPGGPGGQGGPSDNADNSGSADSKK</sequence>
<gene>
    <name evidence="2" type="ORF">EJC50_03285</name>
</gene>
<keyword evidence="2" id="KW-0167">Capsid protein</keyword>
<evidence type="ECO:0000256" key="1">
    <source>
        <dbReference type="SAM" id="MobiDB-lite"/>
    </source>
</evidence>
<feature type="compositionally biased region" description="Low complexity" evidence="1">
    <location>
        <begin position="196"/>
        <end position="229"/>
    </location>
</feature>
<proteinExistence type="predicted"/>
<feature type="compositionally biased region" description="Gly residues" evidence="1">
    <location>
        <begin position="548"/>
        <end position="561"/>
    </location>
</feature>
<evidence type="ECO:0000313" key="3">
    <source>
        <dbReference type="Proteomes" id="UP000272528"/>
    </source>
</evidence>
<evidence type="ECO:0000313" key="2">
    <source>
        <dbReference type="EMBL" id="AZN43500.1"/>
    </source>
</evidence>
<dbReference type="PANTHER" id="PTHR40050:SF1">
    <property type="entry name" value="INNER SPORE COAT PROTEIN H"/>
    <property type="match status" value="1"/>
</dbReference>
<feature type="compositionally biased region" description="Gly residues" evidence="1">
    <location>
        <begin position="157"/>
        <end position="177"/>
    </location>
</feature>
<dbReference type="OrthoDB" id="3235126at2"/>
<feature type="region of interest" description="Disordered" evidence="1">
    <location>
        <begin position="152"/>
        <end position="238"/>
    </location>
</feature>
<accession>A0A3S9ACM7</accession>
<feature type="compositionally biased region" description="Low complexity" evidence="1">
    <location>
        <begin position="562"/>
        <end position="576"/>
    </location>
</feature>
<dbReference type="Proteomes" id="UP000272528">
    <property type="component" value="Chromosome"/>
</dbReference>
<dbReference type="InterPro" id="IPR014867">
    <property type="entry name" value="Spore_coat_CotH_CotH2/3/7"/>
</dbReference>
<feature type="compositionally biased region" description="Gly residues" evidence="1">
    <location>
        <begin position="482"/>
        <end position="499"/>
    </location>
</feature>
<dbReference type="Pfam" id="PF08757">
    <property type="entry name" value="CotH"/>
    <property type="match status" value="1"/>
</dbReference>
<name>A0A3S9ACM7_9BACL</name>
<protein>
    <submittedName>
        <fullName evidence="2">Spore coat protein CotH</fullName>
    </submittedName>
</protein>
<reference evidence="3" key="1">
    <citation type="submission" date="2018-12" db="EMBL/GenBank/DDBJ databases">
        <title>Genome sequence of Peanibacillus sp.</title>
        <authorList>
            <person name="Subramani G."/>
            <person name="Srinivasan S."/>
            <person name="Kim M.K."/>
        </authorList>
    </citation>
    <scope>NUCLEOTIDE SEQUENCE [LARGE SCALE GENOMIC DNA]</scope>
    <source>
        <strain evidence="3">18JY67-1</strain>
    </source>
</reference>
<dbReference type="EMBL" id="CP034437">
    <property type="protein sequence ID" value="AZN43500.1"/>
    <property type="molecule type" value="Genomic_DNA"/>
</dbReference>
<keyword evidence="2" id="KW-0946">Virion</keyword>
<feature type="region of interest" description="Disordered" evidence="1">
    <location>
        <begin position="545"/>
        <end position="576"/>
    </location>
</feature>
<organism evidence="2 3">
    <name type="scientific">Paenibacillus albus</name>
    <dbReference type="NCBI Taxonomy" id="2495582"/>
    <lineage>
        <taxon>Bacteria</taxon>
        <taxon>Bacillati</taxon>
        <taxon>Bacillota</taxon>
        <taxon>Bacilli</taxon>
        <taxon>Bacillales</taxon>
        <taxon>Paenibacillaceae</taxon>
        <taxon>Paenibacillus</taxon>
    </lineage>
</organism>
<keyword evidence="3" id="KW-1185">Reference proteome</keyword>
<feature type="region of interest" description="Disordered" evidence="1">
    <location>
        <begin position="481"/>
        <end position="503"/>
    </location>
</feature>
<dbReference type="AlphaFoldDB" id="A0A3S9ACM7"/>
<dbReference type="PANTHER" id="PTHR40050">
    <property type="entry name" value="INNER SPORE COAT PROTEIN H"/>
    <property type="match status" value="1"/>
</dbReference>